<organism evidence="1">
    <name type="scientific">marine metagenome</name>
    <dbReference type="NCBI Taxonomy" id="408172"/>
    <lineage>
        <taxon>unclassified sequences</taxon>
        <taxon>metagenomes</taxon>
        <taxon>ecological metagenomes</taxon>
    </lineage>
</organism>
<proteinExistence type="predicted"/>
<dbReference type="EMBL" id="UINC01049130">
    <property type="protein sequence ID" value="SVB60514.1"/>
    <property type="molecule type" value="Genomic_DNA"/>
</dbReference>
<dbReference type="SUPFAM" id="SSF55729">
    <property type="entry name" value="Acyl-CoA N-acyltransferases (Nat)"/>
    <property type="match status" value="1"/>
</dbReference>
<dbReference type="AlphaFoldDB" id="A0A382FDY4"/>
<feature type="non-terminal residue" evidence="1">
    <location>
        <position position="1"/>
    </location>
</feature>
<dbReference type="InterPro" id="IPR016181">
    <property type="entry name" value="Acyl_CoA_acyltransferase"/>
</dbReference>
<name>A0A382FDY4_9ZZZZ</name>
<evidence type="ECO:0000313" key="1">
    <source>
        <dbReference type="EMBL" id="SVB60514.1"/>
    </source>
</evidence>
<evidence type="ECO:0008006" key="2">
    <source>
        <dbReference type="Google" id="ProtNLM"/>
    </source>
</evidence>
<accession>A0A382FDY4</accession>
<sequence>SHIAPHNQRLWYERIINSVEESHWVVWCKGTRTGYMNLKGLDSVCSQKSLDGGLYVGNSKVKHGLLGYAIALMQLDIAFKFLFTMKYETSFRESNISASRFNKQLGYREISRKDGFIRVAITNESYNKAKARLIRFFK</sequence>
<dbReference type="Gene3D" id="3.40.630.30">
    <property type="match status" value="1"/>
</dbReference>
<reference evidence="1" key="1">
    <citation type="submission" date="2018-05" db="EMBL/GenBank/DDBJ databases">
        <authorList>
            <person name="Lanie J.A."/>
            <person name="Ng W.-L."/>
            <person name="Kazmierczak K.M."/>
            <person name="Andrzejewski T.M."/>
            <person name="Davidsen T.M."/>
            <person name="Wayne K.J."/>
            <person name="Tettelin H."/>
            <person name="Glass J.I."/>
            <person name="Rusch D."/>
            <person name="Podicherti R."/>
            <person name="Tsui H.-C.T."/>
            <person name="Winkler M.E."/>
        </authorList>
    </citation>
    <scope>NUCLEOTIDE SEQUENCE</scope>
</reference>
<protein>
    <recommendedName>
        <fullName evidence="2">N-acetyltransferase domain-containing protein</fullName>
    </recommendedName>
</protein>
<gene>
    <name evidence="1" type="ORF">METZ01_LOCUS213368</name>
</gene>